<dbReference type="Pfam" id="PF09476">
    <property type="entry name" value="Pilus_CpaD"/>
    <property type="match status" value="1"/>
</dbReference>
<gene>
    <name evidence="1" type="ORF">BEN30_05330</name>
</gene>
<evidence type="ECO:0008006" key="3">
    <source>
        <dbReference type="Google" id="ProtNLM"/>
    </source>
</evidence>
<keyword evidence="2" id="KW-1185">Reference proteome</keyword>
<name>A0A1E5QAF4_9PROT</name>
<evidence type="ECO:0000313" key="2">
    <source>
        <dbReference type="Proteomes" id="UP000095347"/>
    </source>
</evidence>
<proteinExistence type="predicted"/>
<dbReference type="EMBL" id="MCGG01000010">
    <property type="protein sequence ID" value="OEJ68930.1"/>
    <property type="molecule type" value="Genomic_DNA"/>
</dbReference>
<accession>A0A1E5QAF4</accession>
<dbReference type="InterPro" id="IPR019027">
    <property type="entry name" value="Pilus_biogenesis_CpaD-related"/>
</dbReference>
<dbReference type="AlphaFoldDB" id="A0A1E5QAF4"/>
<dbReference type="OrthoDB" id="9802674at2"/>
<dbReference type="STRING" id="28181.BEN30_05330"/>
<sequence>MSIPYATNLNRFALIGLVAALVSSCAPQTKPEGHDILQNHAIQVASEQVSIAIALPQSGLALAAGDANRFHRFLRDYVSRGRTVITIESAQPSLARDVLLSQGLRDSEIYMAPSTTVQAPNAVLSFTANKSISPECGDWSSSPVGGFDNAPHSNFGCATQRNIGQMVVDPGDFIQAKPAEGKNAGRTDVDIFKQQSGTVRTRLLDGSGNLITGQ</sequence>
<reference evidence="2" key="1">
    <citation type="submission" date="2016-07" db="EMBL/GenBank/DDBJ databases">
        <authorList>
            <person name="Florea S."/>
            <person name="Webb J.S."/>
            <person name="Jaromczyk J."/>
            <person name="Schardl C.L."/>
        </authorList>
    </citation>
    <scope>NUCLEOTIDE SEQUENCE [LARGE SCALE GENOMIC DNA]</scope>
    <source>
        <strain evidence="2">MV-1</strain>
    </source>
</reference>
<organism evidence="1 2">
    <name type="scientific">Magnetovibrio blakemorei</name>
    <dbReference type="NCBI Taxonomy" id="28181"/>
    <lineage>
        <taxon>Bacteria</taxon>
        <taxon>Pseudomonadati</taxon>
        <taxon>Pseudomonadota</taxon>
        <taxon>Alphaproteobacteria</taxon>
        <taxon>Rhodospirillales</taxon>
        <taxon>Magnetovibrionaceae</taxon>
        <taxon>Magnetovibrio</taxon>
    </lineage>
</organism>
<protein>
    <recommendedName>
        <fullName evidence="3">Pilus assembly protein CpaD</fullName>
    </recommendedName>
</protein>
<evidence type="ECO:0000313" key="1">
    <source>
        <dbReference type="EMBL" id="OEJ68930.1"/>
    </source>
</evidence>
<comment type="caution">
    <text evidence="1">The sequence shown here is derived from an EMBL/GenBank/DDBJ whole genome shotgun (WGS) entry which is preliminary data.</text>
</comment>
<dbReference type="RefSeq" id="WP_069956997.1">
    <property type="nucleotide sequence ID" value="NZ_MCGG01000010.1"/>
</dbReference>
<dbReference type="Proteomes" id="UP000095347">
    <property type="component" value="Unassembled WGS sequence"/>
</dbReference>